<feature type="transmembrane region" description="Helical" evidence="6">
    <location>
        <begin position="67"/>
        <end position="88"/>
    </location>
</feature>
<evidence type="ECO:0000256" key="1">
    <source>
        <dbReference type="ARBA" id="ARBA00004141"/>
    </source>
</evidence>
<feature type="compositionally biased region" description="Pro residues" evidence="5">
    <location>
        <begin position="577"/>
        <end position="587"/>
    </location>
</feature>
<feature type="transmembrane region" description="Helical" evidence="6">
    <location>
        <begin position="200"/>
        <end position="219"/>
    </location>
</feature>
<accession>A0AAF0YF23</accession>
<feature type="compositionally biased region" description="Low complexity" evidence="5">
    <location>
        <begin position="524"/>
        <end position="534"/>
    </location>
</feature>
<dbReference type="GeneID" id="87811826"/>
<protein>
    <submittedName>
        <fullName evidence="7">Transmembrane protein</fullName>
    </submittedName>
</protein>
<dbReference type="Pfam" id="PF03619">
    <property type="entry name" value="Solute_trans_a"/>
    <property type="match status" value="1"/>
</dbReference>
<feature type="transmembrane region" description="Helical" evidence="6">
    <location>
        <begin position="31"/>
        <end position="55"/>
    </location>
</feature>
<feature type="compositionally biased region" description="Polar residues" evidence="5">
    <location>
        <begin position="674"/>
        <end position="688"/>
    </location>
</feature>
<organism evidence="7 8">
    <name type="scientific">Vanrija pseudolonga</name>
    <dbReference type="NCBI Taxonomy" id="143232"/>
    <lineage>
        <taxon>Eukaryota</taxon>
        <taxon>Fungi</taxon>
        <taxon>Dikarya</taxon>
        <taxon>Basidiomycota</taxon>
        <taxon>Agaricomycotina</taxon>
        <taxon>Tremellomycetes</taxon>
        <taxon>Trichosporonales</taxon>
        <taxon>Trichosporonaceae</taxon>
        <taxon>Vanrija</taxon>
    </lineage>
</organism>
<feature type="compositionally biased region" description="Low complexity" evidence="5">
    <location>
        <begin position="742"/>
        <end position="760"/>
    </location>
</feature>
<evidence type="ECO:0000256" key="5">
    <source>
        <dbReference type="SAM" id="MobiDB-lite"/>
    </source>
</evidence>
<dbReference type="SMART" id="SM01417">
    <property type="entry name" value="Solute_trans_a"/>
    <property type="match status" value="1"/>
</dbReference>
<keyword evidence="2 6" id="KW-0812">Transmembrane</keyword>
<evidence type="ECO:0000256" key="6">
    <source>
        <dbReference type="SAM" id="Phobius"/>
    </source>
</evidence>
<dbReference type="GO" id="GO:0016020">
    <property type="term" value="C:membrane"/>
    <property type="evidence" value="ECO:0007669"/>
    <property type="project" value="UniProtKB-SubCell"/>
</dbReference>
<feature type="transmembrane region" description="Helical" evidence="6">
    <location>
        <begin position="100"/>
        <end position="119"/>
    </location>
</feature>
<dbReference type="RefSeq" id="XP_062631188.1">
    <property type="nucleotide sequence ID" value="XM_062775204.1"/>
</dbReference>
<feature type="region of interest" description="Disordered" evidence="5">
    <location>
        <begin position="482"/>
        <end position="803"/>
    </location>
</feature>
<proteinExistence type="predicted"/>
<comment type="subcellular location">
    <subcellularLocation>
        <location evidence="1">Membrane</location>
        <topology evidence="1">Multi-pass membrane protein</topology>
    </subcellularLocation>
</comment>
<dbReference type="EMBL" id="CP086719">
    <property type="protein sequence ID" value="WOO85162.1"/>
    <property type="molecule type" value="Genomic_DNA"/>
</dbReference>
<feature type="compositionally biased region" description="Polar residues" evidence="5">
    <location>
        <begin position="721"/>
        <end position="734"/>
    </location>
</feature>
<feature type="compositionally biased region" description="Low complexity" evidence="5">
    <location>
        <begin position="418"/>
        <end position="433"/>
    </location>
</feature>
<dbReference type="PANTHER" id="PTHR23423">
    <property type="entry name" value="ORGANIC SOLUTE TRANSPORTER-RELATED"/>
    <property type="match status" value="1"/>
</dbReference>
<dbReference type="Proteomes" id="UP000827549">
    <property type="component" value="Chromosome 6"/>
</dbReference>
<name>A0AAF0YF23_9TREE</name>
<feature type="region of interest" description="Disordered" evidence="5">
    <location>
        <begin position="386"/>
        <end position="433"/>
    </location>
</feature>
<evidence type="ECO:0000313" key="8">
    <source>
        <dbReference type="Proteomes" id="UP000827549"/>
    </source>
</evidence>
<feature type="compositionally biased region" description="Pro residues" evidence="5">
    <location>
        <begin position="701"/>
        <end position="716"/>
    </location>
</feature>
<feature type="compositionally biased region" description="Polar residues" evidence="5">
    <location>
        <begin position="643"/>
        <end position="665"/>
    </location>
</feature>
<sequence>MLPPAALASPPAVVAADTAPGGGAGDHLPHWLLFICGVCTLVATGVSIMSIFLQLKNYRMPQLQRNVVRIMVMVPLYATSSLIALYSLNAAFFIDAVRDLYEAFVIYAFLQLLITYLGGERDLLLRLRGRPPIPHPFPVSIFLRPMDPSDPWTLLNLKRGVLQYVQIKPLLVVATAVMKATNTYHEGDFKLTSGYTWVTVAYNISISLSLYCLAMFWVAVNKDLKPFRPIPKFLCIKGILFFSFWQGVLISFLVSVGVITKVGPYTDPEHMSLAIVDSLICLEMPGFAIAHQYAFQASDYIDPTLKHAARLPFWYAFRDAFGVKDVWEDIKYTFRARGVSYKAYEAADGGIHHDDGRMKRIRAGLRYSKGGKAKYWINAPGVVNAPGQDGSARRSGNGSERASLIPKTYGAVEQGRTSPSAYDSSSDSDLSDAASLDFDSVSEGEDALYARARRIGYAGFPNVDVSKEQEQRRRWAEEEGFLSGRVARRSSDPHTQQQGPSQPVRRSAKNKGRGKGTSRNGVYGAWADTATGAPGPAPAEVDDAAFDGENENPGAWRTGGEEDTSLRWTKKRLAPPSTAPRAPPPSSVVPTRFVLENTPEPEAEPDRADAVDLITEEVIEEENLGERERRRSLRAKALATDGFTPSRSRQGSNTTSAPRSRQGSNARLVDAPRSRQSGSGTASRSSVEQLREPARVLEPAAAPPPPPAPAPEPKSQPLPKASSSKPINQPSAPSAPTRRVQNVSSTSTASNKSASNSAANWGSQATAFPKSPDADDEPTSFRASSFRVPSYAKWSNPDDNPWA</sequence>
<evidence type="ECO:0000256" key="3">
    <source>
        <dbReference type="ARBA" id="ARBA00022989"/>
    </source>
</evidence>
<evidence type="ECO:0000256" key="2">
    <source>
        <dbReference type="ARBA" id="ARBA00022692"/>
    </source>
</evidence>
<feature type="compositionally biased region" description="Acidic residues" evidence="5">
    <location>
        <begin position="614"/>
        <end position="623"/>
    </location>
</feature>
<evidence type="ECO:0000313" key="7">
    <source>
        <dbReference type="EMBL" id="WOO85162.1"/>
    </source>
</evidence>
<feature type="transmembrane region" description="Helical" evidence="6">
    <location>
        <begin position="161"/>
        <end position="180"/>
    </location>
</feature>
<feature type="compositionally biased region" description="Basic residues" evidence="5">
    <location>
        <begin position="506"/>
        <end position="516"/>
    </location>
</feature>
<keyword evidence="4 6" id="KW-0472">Membrane</keyword>
<feature type="compositionally biased region" description="Acidic residues" evidence="5">
    <location>
        <begin position="540"/>
        <end position="550"/>
    </location>
</feature>
<dbReference type="InterPro" id="IPR005178">
    <property type="entry name" value="Ostalpha/TMEM184C"/>
</dbReference>
<gene>
    <name evidence="7" type="primary">SPAC30D11.06c</name>
    <name evidence="7" type="ORF">LOC62_06G008662</name>
</gene>
<keyword evidence="3 6" id="KW-1133">Transmembrane helix</keyword>
<keyword evidence="8" id="KW-1185">Reference proteome</keyword>
<dbReference type="AlphaFoldDB" id="A0AAF0YF23"/>
<evidence type="ECO:0000256" key="4">
    <source>
        <dbReference type="ARBA" id="ARBA00023136"/>
    </source>
</evidence>
<feature type="transmembrane region" description="Helical" evidence="6">
    <location>
        <begin position="239"/>
        <end position="259"/>
    </location>
</feature>
<reference evidence="7" key="1">
    <citation type="submission" date="2023-10" db="EMBL/GenBank/DDBJ databases">
        <authorList>
            <person name="Noh H."/>
        </authorList>
    </citation>
    <scope>NUCLEOTIDE SEQUENCE</scope>
    <source>
        <strain evidence="7">DUCC4014</strain>
    </source>
</reference>